<evidence type="ECO:0000313" key="2">
    <source>
        <dbReference type="Proteomes" id="UP001453229"/>
    </source>
</evidence>
<name>A0ABZ3CVX1_9GAMM</name>
<evidence type="ECO:0000313" key="1">
    <source>
        <dbReference type="EMBL" id="XAD55343.1"/>
    </source>
</evidence>
<proteinExistence type="predicted"/>
<keyword evidence="2" id="KW-1185">Reference proteome</keyword>
<dbReference type="Proteomes" id="UP001453229">
    <property type="component" value="Chromosome"/>
</dbReference>
<organism evidence="1 2">
    <name type="scientific">Salinicola lusitanus</name>
    <dbReference type="NCBI Taxonomy" id="1949085"/>
    <lineage>
        <taxon>Bacteria</taxon>
        <taxon>Pseudomonadati</taxon>
        <taxon>Pseudomonadota</taxon>
        <taxon>Gammaproteobacteria</taxon>
        <taxon>Oceanospirillales</taxon>
        <taxon>Halomonadaceae</taxon>
        <taxon>Salinicola</taxon>
    </lineage>
</organism>
<dbReference type="RefSeq" id="WP_342595742.1">
    <property type="nucleotide sequence ID" value="NZ_CP151919.1"/>
</dbReference>
<sequence length="186" mass="19799">MDRRPLPASAQASDAINALFPAQREALDLERTAQYPALPTRDNGETLIGGHSGAAAQLLRSVGDATPLAINVPASRNSLVGERQSDAAAHALRGSAARPTRQWRSQFHHAVSSLIPPRAAGGKMSVAARRSPAVAPYFPCHPFGTPYAERHFDGHGPGKNAIDLGAFTRNKSSKTVPYLAKKRHGK</sequence>
<gene>
    <name evidence="1" type="ORF">AAGT95_05055</name>
</gene>
<accession>A0ABZ3CVX1</accession>
<reference evidence="1 2" key="1">
    <citation type="submission" date="2024-04" db="EMBL/GenBank/DDBJ databases">
        <title>Salinicola lusitanus LLJ914,a marine bacterium isolated from the Okinawa Trough.</title>
        <authorList>
            <person name="Li J."/>
        </authorList>
    </citation>
    <scope>NUCLEOTIDE SEQUENCE [LARGE SCALE GENOMIC DNA]</scope>
    <source>
        <strain evidence="1 2">LLJ914</strain>
    </source>
</reference>
<protein>
    <submittedName>
        <fullName evidence="1">Uncharacterized protein</fullName>
    </submittedName>
</protein>
<dbReference type="EMBL" id="CP151919">
    <property type="protein sequence ID" value="XAD55343.1"/>
    <property type="molecule type" value="Genomic_DNA"/>
</dbReference>